<dbReference type="RefSeq" id="XP_019089090.1">
    <property type="nucleotide sequence ID" value="XM_019233545.1"/>
</dbReference>
<sequence>MSKPRWFQVLTEENLDGYCENHGNFRKNIFRFESCDVVCLDGIDPYHIQPHVQVVTFFDVNGLYTEEISNIFDCSQIQNNGFVGEKGLIALRPWRGCVRSKEGCTKHVRGTSKFCSFTCKVEHVLEHEGDLSSITRNCSVDDSRSKISEHVGDLSIHPCGDPEKIFPLKKRSRRRIEFYDSDEFEETFAYRYKKGFFSLSCVTNRLGLLVRLLMIGDRRDSTVGDRHGADDVESDRGHRDNLTLSGFDRSCWASSRIAARESDLGEIDRFNDSRGIEDRPIEIGFERNRDELSGGNELSSSNELGGNELGGELGGELGKMSGGNELGGELGESEI</sequence>
<feature type="compositionally biased region" description="Gly residues" evidence="1">
    <location>
        <begin position="307"/>
        <end position="335"/>
    </location>
</feature>
<accession>A0ABM1QQQ2</accession>
<keyword evidence="2" id="KW-1185">Reference proteome</keyword>
<gene>
    <name evidence="3" type="primary">LOC104731540</name>
</gene>
<reference evidence="3" key="2">
    <citation type="submission" date="2025-08" db="UniProtKB">
        <authorList>
            <consortium name="RefSeq"/>
        </authorList>
    </citation>
    <scope>IDENTIFICATION</scope>
    <source>
        <tissue evidence="3">Leaf</tissue>
    </source>
</reference>
<evidence type="ECO:0000313" key="3">
    <source>
        <dbReference type="RefSeq" id="XP_019089090.1"/>
    </source>
</evidence>
<feature type="region of interest" description="Disordered" evidence="1">
    <location>
        <begin position="285"/>
        <end position="335"/>
    </location>
</feature>
<dbReference type="Proteomes" id="UP000694864">
    <property type="component" value="Chromosome 12"/>
</dbReference>
<evidence type="ECO:0000256" key="1">
    <source>
        <dbReference type="SAM" id="MobiDB-lite"/>
    </source>
</evidence>
<evidence type="ECO:0000313" key="2">
    <source>
        <dbReference type="Proteomes" id="UP000694864"/>
    </source>
</evidence>
<feature type="compositionally biased region" description="Low complexity" evidence="1">
    <location>
        <begin position="293"/>
        <end position="306"/>
    </location>
</feature>
<reference evidence="2" key="1">
    <citation type="journal article" date="2014" name="Nat. Commun.">
        <title>The emerging biofuel crop Camelina sativa retains a highly undifferentiated hexaploid genome structure.</title>
        <authorList>
            <person name="Kagale S."/>
            <person name="Koh C."/>
            <person name="Nixon J."/>
            <person name="Bollina V."/>
            <person name="Clarke W.E."/>
            <person name="Tuteja R."/>
            <person name="Spillane C."/>
            <person name="Robinson S.J."/>
            <person name="Links M.G."/>
            <person name="Clarke C."/>
            <person name="Higgins E.E."/>
            <person name="Huebert T."/>
            <person name="Sharpe A.G."/>
            <person name="Parkin I.A."/>
        </authorList>
    </citation>
    <scope>NUCLEOTIDE SEQUENCE [LARGE SCALE GENOMIC DNA]</scope>
    <source>
        <strain evidence="2">cv. DH55</strain>
    </source>
</reference>
<protein>
    <submittedName>
        <fullName evidence="3">Uncharacterized protein LOC104731540</fullName>
    </submittedName>
</protein>
<dbReference type="GeneID" id="104731540"/>
<name>A0ABM1QQQ2_CAMSA</name>
<organism evidence="2 3">
    <name type="scientific">Camelina sativa</name>
    <name type="common">False flax</name>
    <name type="synonym">Myagrum sativum</name>
    <dbReference type="NCBI Taxonomy" id="90675"/>
    <lineage>
        <taxon>Eukaryota</taxon>
        <taxon>Viridiplantae</taxon>
        <taxon>Streptophyta</taxon>
        <taxon>Embryophyta</taxon>
        <taxon>Tracheophyta</taxon>
        <taxon>Spermatophyta</taxon>
        <taxon>Magnoliopsida</taxon>
        <taxon>eudicotyledons</taxon>
        <taxon>Gunneridae</taxon>
        <taxon>Pentapetalae</taxon>
        <taxon>rosids</taxon>
        <taxon>malvids</taxon>
        <taxon>Brassicales</taxon>
        <taxon>Brassicaceae</taxon>
        <taxon>Camelineae</taxon>
        <taxon>Camelina</taxon>
    </lineage>
</organism>
<proteinExistence type="predicted"/>